<dbReference type="Pfam" id="PF07715">
    <property type="entry name" value="Plug"/>
    <property type="match status" value="1"/>
</dbReference>
<sequence>MRHLGYLAGASALALATAHPAAAQTSDAPPQSTTSDSADKAAAPAPDEVREIVVTGIRQSLERAAEIKRNADQVVDSIVSEDIGKFPDPTTAAALQRVPGVQVAVTQSNQIGNVKIRGLGDILTTLDGREIFSTTGRSFSLQDVPAAALARVDVIKTNTANLIEGGIAGIIDLQLHKPFDFDKPTVVLNGRGNYSVKADRLDPQLGFLATDTWSTGIGDIGALVNATWYKTHYNHPRTREGGPRSGASLGRPDVMVPIVAEGHSNHGYYERPQVNASLQWQPSDALQIYADGLYTGSRAEDEWSLSNAQFFISDETTMSDVETTDQCFTARVNQNGLNPREVVDRQGTADPGDDVQTLQPFTLNKVCNLKSATFRNAVSQQNTHSYYNKTDNYLGALGFKLDTDRVTVNGDVSYQNSHNIGEEILVATAQRIPELRYVSNQGDGLQLDTVGDNAYAQPDGLVIAQGLNQYFSRSKGDLFAAKLDSSFEIGDIMKSFDVGMRYAVRKAEFDQAVVQTPSPGGGSPSNPNAIRVVDAGLPDGFLSLLPSISGLNGGERSLVPDPGYLRSDEGRDAIRALFGAAAGDPDYQPQRHFDARETTFAAYAQVHYEVPLGSMTLDGTVGVRPTRTKRTINGFSAISIPATDDEPARTEIVPLSATTTDTDILPNASARLRFGGGLQARLAYSVAIRRPGFASLNPGLSYALAVNKNVLNSGSAGNPDLRPQKSENYDASLEYYFDKGFAAIAIYRHDLTDRVISSASAESIGGILYNISRPRNVGSARLQGVEISGQTFFDFLPGALSGFGAFGNFTYADTEVKGDDPLAGYPLQGVSKYNFNAGLLYEKYGLTARAVYTYRSRYYDGDLTGNVFLRAIDPDRADDTSYTPAVLNYVRPSGRLDFSLSYEVNDRIRLDVGGTNILGSHYYGYYNEKYLGNQYRYDDTTYTAGIRFAL</sequence>
<dbReference type="SUPFAM" id="SSF56935">
    <property type="entry name" value="Porins"/>
    <property type="match status" value="1"/>
</dbReference>
<dbReference type="InterPro" id="IPR036942">
    <property type="entry name" value="Beta-barrel_TonB_sf"/>
</dbReference>
<dbReference type="PANTHER" id="PTHR40980">
    <property type="entry name" value="PLUG DOMAIN-CONTAINING PROTEIN"/>
    <property type="match status" value="1"/>
</dbReference>
<evidence type="ECO:0000259" key="13">
    <source>
        <dbReference type="Pfam" id="PF07715"/>
    </source>
</evidence>
<keyword evidence="3 8" id="KW-1134">Transmembrane beta strand</keyword>
<reference evidence="14 15" key="1">
    <citation type="submission" date="2023-09" db="EMBL/GenBank/DDBJ databases">
        <authorList>
            <person name="Rey-Velasco X."/>
        </authorList>
    </citation>
    <scope>NUCLEOTIDE SEQUENCE [LARGE SCALE GENOMIC DNA]</scope>
    <source>
        <strain evidence="14 15">W311</strain>
    </source>
</reference>
<dbReference type="InterPro" id="IPR010104">
    <property type="entry name" value="TonB_rcpt_bac"/>
</dbReference>
<dbReference type="Pfam" id="PF00593">
    <property type="entry name" value="TonB_dep_Rec_b-barrel"/>
    <property type="match status" value="1"/>
</dbReference>
<feature type="domain" description="TonB-dependent receptor plug" evidence="13">
    <location>
        <begin position="68"/>
        <end position="169"/>
    </location>
</feature>
<dbReference type="RefSeq" id="WP_313915143.1">
    <property type="nucleotide sequence ID" value="NZ_CP135076.1"/>
</dbReference>
<feature type="compositionally biased region" description="Low complexity" evidence="10">
    <location>
        <begin position="21"/>
        <end position="46"/>
    </location>
</feature>
<dbReference type="InterPro" id="IPR000531">
    <property type="entry name" value="Beta-barrel_TonB"/>
</dbReference>
<feature type="domain" description="TonB-dependent receptor-like beta-barrel" evidence="12">
    <location>
        <begin position="440"/>
        <end position="917"/>
    </location>
</feature>
<gene>
    <name evidence="14" type="ORF">RPR59_14215</name>
</gene>
<proteinExistence type="inferred from homology"/>
<dbReference type="PANTHER" id="PTHR40980:SF3">
    <property type="entry name" value="TONB-DEPENDENT RECEPTOR-LIKE BETA-BARREL DOMAIN-CONTAINING PROTEIN"/>
    <property type="match status" value="1"/>
</dbReference>
<protein>
    <submittedName>
        <fullName evidence="14">TonB-dependent receptor</fullName>
    </submittedName>
</protein>
<evidence type="ECO:0000256" key="6">
    <source>
        <dbReference type="ARBA" id="ARBA00023136"/>
    </source>
</evidence>
<evidence type="ECO:0000256" key="8">
    <source>
        <dbReference type="PROSITE-ProRule" id="PRU01360"/>
    </source>
</evidence>
<name>A0ABZ0B9N9_9SPHN</name>
<evidence type="ECO:0000313" key="14">
    <source>
        <dbReference type="EMBL" id="WNO53573.1"/>
    </source>
</evidence>
<evidence type="ECO:0000256" key="9">
    <source>
        <dbReference type="RuleBase" id="RU003357"/>
    </source>
</evidence>
<dbReference type="InterPro" id="IPR012910">
    <property type="entry name" value="Plug_dom"/>
</dbReference>
<dbReference type="Proteomes" id="UP001302249">
    <property type="component" value="Chromosome"/>
</dbReference>
<dbReference type="Gene3D" id="2.40.170.20">
    <property type="entry name" value="TonB-dependent receptor, beta-barrel domain"/>
    <property type="match status" value="1"/>
</dbReference>
<keyword evidence="7 8" id="KW-0998">Cell outer membrane</keyword>
<keyword evidence="2 8" id="KW-0813">Transport</keyword>
<evidence type="ECO:0000256" key="11">
    <source>
        <dbReference type="SAM" id="SignalP"/>
    </source>
</evidence>
<dbReference type="NCBIfam" id="TIGR01782">
    <property type="entry name" value="TonB-Xanth-Caul"/>
    <property type="match status" value="1"/>
</dbReference>
<evidence type="ECO:0000256" key="7">
    <source>
        <dbReference type="ARBA" id="ARBA00023237"/>
    </source>
</evidence>
<dbReference type="EMBL" id="CP135076">
    <property type="protein sequence ID" value="WNO53573.1"/>
    <property type="molecule type" value="Genomic_DNA"/>
</dbReference>
<evidence type="ECO:0000256" key="10">
    <source>
        <dbReference type="SAM" id="MobiDB-lite"/>
    </source>
</evidence>
<dbReference type="InterPro" id="IPR039426">
    <property type="entry name" value="TonB-dep_rcpt-like"/>
</dbReference>
<evidence type="ECO:0000256" key="4">
    <source>
        <dbReference type="ARBA" id="ARBA00022692"/>
    </source>
</evidence>
<dbReference type="Gene3D" id="2.170.130.10">
    <property type="entry name" value="TonB-dependent receptor, plug domain"/>
    <property type="match status" value="1"/>
</dbReference>
<feature type="chain" id="PRO_5045819957" evidence="11">
    <location>
        <begin position="24"/>
        <end position="950"/>
    </location>
</feature>
<dbReference type="PROSITE" id="PS52016">
    <property type="entry name" value="TONB_DEPENDENT_REC_3"/>
    <property type="match status" value="1"/>
</dbReference>
<comment type="similarity">
    <text evidence="8 9">Belongs to the TonB-dependent receptor family.</text>
</comment>
<feature type="signal peptide" evidence="11">
    <location>
        <begin position="1"/>
        <end position="23"/>
    </location>
</feature>
<dbReference type="InterPro" id="IPR037066">
    <property type="entry name" value="Plug_dom_sf"/>
</dbReference>
<keyword evidence="11" id="KW-0732">Signal</keyword>
<keyword evidence="6 8" id="KW-0472">Membrane</keyword>
<evidence type="ECO:0000259" key="12">
    <source>
        <dbReference type="Pfam" id="PF00593"/>
    </source>
</evidence>
<organism evidence="14 15">
    <name type="scientific">Stakelama saccharophila</name>
    <dbReference type="NCBI Taxonomy" id="3075605"/>
    <lineage>
        <taxon>Bacteria</taxon>
        <taxon>Pseudomonadati</taxon>
        <taxon>Pseudomonadota</taxon>
        <taxon>Alphaproteobacteria</taxon>
        <taxon>Sphingomonadales</taxon>
        <taxon>Sphingomonadaceae</taxon>
        <taxon>Stakelama</taxon>
    </lineage>
</organism>
<evidence type="ECO:0000256" key="1">
    <source>
        <dbReference type="ARBA" id="ARBA00004571"/>
    </source>
</evidence>
<comment type="subcellular location">
    <subcellularLocation>
        <location evidence="1 8">Cell outer membrane</location>
        <topology evidence="1 8">Multi-pass membrane protein</topology>
    </subcellularLocation>
</comment>
<evidence type="ECO:0000256" key="3">
    <source>
        <dbReference type="ARBA" id="ARBA00022452"/>
    </source>
</evidence>
<evidence type="ECO:0000256" key="2">
    <source>
        <dbReference type="ARBA" id="ARBA00022448"/>
    </source>
</evidence>
<feature type="region of interest" description="Disordered" evidence="10">
    <location>
        <begin position="21"/>
        <end position="47"/>
    </location>
</feature>
<evidence type="ECO:0000313" key="15">
    <source>
        <dbReference type="Proteomes" id="UP001302249"/>
    </source>
</evidence>
<keyword evidence="5 9" id="KW-0798">TonB box</keyword>
<keyword evidence="14" id="KW-0675">Receptor</keyword>
<evidence type="ECO:0000256" key="5">
    <source>
        <dbReference type="ARBA" id="ARBA00023077"/>
    </source>
</evidence>
<keyword evidence="4 8" id="KW-0812">Transmembrane</keyword>
<accession>A0ABZ0B9N9</accession>
<keyword evidence="15" id="KW-1185">Reference proteome</keyword>